<dbReference type="PANTHER" id="PTHR11610">
    <property type="entry name" value="LIPASE"/>
    <property type="match status" value="1"/>
</dbReference>
<evidence type="ECO:0000256" key="2">
    <source>
        <dbReference type="ARBA" id="ARBA00010701"/>
    </source>
</evidence>
<dbReference type="GO" id="GO:0016042">
    <property type="term" value="P:lipid catabolic process"/>
    <property type="evidence" value="ECO:0007669"/>
    <property type="project" value="TreeGrafter"/>
</dbReference>
<name>A0A6J1LW36_DROHY</name>
<dbReference type="GeneID" id="111597589"/>
<dbReference type="GO" id="GO:0017171">
    <property type="term" value="F:serine hydrolase activity"/>
    <property type="evidence" value="ECO:0007669"/>
    <property type="project" value="TreeGrafter"/>
</dbReference>
<dbReference type="AlphaFoldDB" id="A0A6J1LW36"/>
<dbReference type="InterPro" id="IPR000734">
    <property type="entry name" value="TAG_lipase"/>
</dbReference>
<dbReference type="KEGG" id="dhe:111597589"/>
<organism evidence="7 8">
    <name type="scientific">Drosophila hydei</name>
    <name type="common">Fruit fly</name>
    <dbReference type="NCBI Taxonomy" id="7224"/>
    <lineage>
        <taxon>Eukaryota</taxon>
        <taxon>Metazoa</taxon>
        <taxon>Ecdysozoa</taxon>
        <taxon>Arthropoda</taxon>
        <taxon>Hexapoda</taxon>
        <taxon>Insecta</taxon>
        <taxon>Pterygota</taxon>
        <taxon>Neoptera</taxon>
        <taxon>Endopterygota</taxon>
        <taxon>Diptera</taxon>
        <taxon>Brachycera</taxon>
        <taxon>Muscomorpha</taxon>
        <taxon>Ephydroidea</taxon>
        <taxon>Drosophilidae</taxon>
        <taxon>Drosophila</taxon>
    </lineage>
</organism>
<comment type="subcellular location">
    <subcellularLocation>
        <location evidence="1">Secreted</location>
    </subcellularLocation>
</comment>
<gene>
    <name evidence="8" type="primary">LOC111597589</name>
</gene>
<evidence type="ECO:0000256" key="5">
    <source>
        <dbReference type="SAM" id="SignalP"/>
    </source>
</evidence>
<dbReference type="OMA" id="CRWSTHK"/>
<dbReference type="OrthoDB" id="199913at2759"/>
<dbReference type="Gene3D" id="3.40.50.1820">
    <property type="entry name" value="alpha/beta hydrolase"/>
    <property type="match status" value="1"/>
</dbReference>
<dbReference type="GO" id="GO:0016298">
    <property type="term" value="F:lipase activity"/>
    <property type="evidence" value="ECO:0007669"/>
    <property type="project" value="InterPro"/>
</dbReference>
<dbReference type="SUPFAM" id="SSF53474">
    <property type="entry name" value="alpha/beta-Hydrolases"/>
    <property type="match status" value="1"/>
</dbReference>
<evidence type="ECO:0000313" key="7">
    <source>
        <dbReference type="Proteomes" id="UP000504633"/>
    </source>
</evidence>
<evidence type="ECO:0000256" key="4">
    <source>
        <dbReference type="RuleBase" id="RU004262"/>
    </source>
</evidence>
<keyword evidence="5" id="KW-0732">Signal</keyword>
<dbReference type="InterPro" id="IPR029058">
    <property type="entry name" value="AB_hydrolase_fold"/>
</dbReference>
<dbReference type="Proteomes" id="UP000504633">
    <property type="component" value="Unplaced"/>
</dbReference>
<evidence type="ECO:0000259" key="6">
    <source>
        <dbReference type="Pfam" id="PF00151"/>
    </source>
</evidence>
<evidence type="ECO:0000256" key="1">
    <source>
        <dbReference type="ARBA" id="ARBA00004613"/>
    </source>
</evidence>
<keyword evidence="7" id="KW-1185">Reference proteome</keyword>
<keyword evidence="3" id="KW-0964">Secreted</keyword>
<proteinExistence type="inferred from homology"/>
<evidence type="ECO:0000256" key="3">
    <source>
        <dbReference type="ARBA" id="ARBA00022525"/>
    </source>
</evidence>
<protein>
    <submittedName>
        <fullName evidence="8">Vitellogenin-2</fullName>
    </submittedName>
</protein>
<sequence>MLFIEVMLSCLLLAAVSAAPEYLLYTRRNVNTPEHIKPEVESLLRSSFYALERIVVSVRSTSVNSSEHLILVTALLEREPCNVFVVDLAEVQNESDIVDSVSSLLILLHRQFDVPLKQQQLVGIGAGAHLAGAAAAQVQQQLGDPLPHITALDPSGSRDTLKHRLSVQDAVYVEVIHTNGQGLGTMARLGDVDYYPNGGQQQPGCNVTADPDTCSHERALELAAEMWSSANNFLCAQCVSAEQMSASSCHWSLHRMGDGAAVDNASGIYYLETQSHAPFGKGAYYIAFL</sequence>
<accession>A0A6J1LW36</accession>
<feature type="domain" description="Lipase" evidence="6">
    <location>
        <begin position="21"/>
        <end position="279"/>
    </location>
</feature>
<dbReference type="Pfam" id="PF00151">
    <property type="entry name" value="Lipase"/>
    <property type="match status" value="1"/>
</dbReference>
<dbReference type="InterPro" id="IPR013818">
    <property type="entry name" value="Lipase"/>
</dbReference>
<dbReference type="GO" id="GO:0005615">
    <property type="term" value="C:extracellular space"/>
    <property type="evidence" value="ECO:0007669"/>
    <property type="project" value="TreeGrafter"/>
</dbReference>
<comment type="similarity">
    <text evidence="2 4">Belongs to the AB hydrolase superfamily. Lipase family.</text>
</comment>
<feature type="signal peptide" evidence="5">
    <location>
        <begin position="1"/>
        <end position="18"/>
    </location>
</feature>
<feature type="chain" id="PRO_5026856058" evidence="5">
    <location>
        <begin position="19"/>
        <end position="289"/>
    </location>
</feature>
<reference evidence="8" key="1">
    <citation type="submission" date="2025-08" db="UniProtKB">
        <authorList>
            <consortium name="RefSeq"/>
        </authorList>
    </citation>
    <scope>IDENTIFICATION</scope>
    <source>
        <strain evidence="8">15085-1641.00</strain>
        <tissue evidence="8">Whole body</tissue>
    </source>
</reference>
<dbReference type="PANTHER" id="PTHR11610:SF173">
    <property type="entry name" value="LIPASE DOMAIN-CONTAINING PROTEIN-RELATED"/>
    <property type="match status" value="1"/>
</dbReference>
<evidence type="ECO:0000313" key="8">
    <source>
        <dbReference type="RefSeq" id="XP_023168155.2"/>
    </source>
</evidence>
<dbReference type="RefSeq" id="XP_023168155.2">
    <property type="nucleotide sequence ID" value="XM_023312387.2"/>
</dbReference>